<dbReference type="KEGG" id="maer:DAI18_12665"/>
<evidence type="ECO:0000313" key="2">
    <source>
        <dbReference type="Proteomes" id="UP000244173"/>
    </source>
</evidence>
<protein>
    <submittedName>
        <fullName evidence="1">Uncharacterized protein</fullName>
    </submittedName>
</protein>
<dbReference type="Proteomes" id="UP000244173">
    <property type="component" value="Chromosome"/>
</dbReference>
<keyword evidence="2" id="KW-1185">Reference proteome</keyword>
<dbReference type="EMBL" id="CP028519">
    <property type="protein sequence ID" value="AVY94796.1"/>
    <property type="molecule type" value="Genomic_DNA"/>
</dbReference>
<sequence>MAEAGLITDIEDWIVLMTCSCPEARPFVEAVRAALDALDFAAVQALAAATPAAGNGQKDARTGRA</sequence>
<organism evidence="1 2">
    <name type="scientific">Microvirgula aerodenitrificans</name>
    <dbReference type="NCBI Taxonomy" id="57480"/>
    <lineage>
        <taxon>Bacteria</taxon>
        <taxon>Pseudomonadati</taxon>
        <taxon>Pseudomonadota</taxon>
        <taxon>Betaproteobacteria</taxon>
        <taxon>Neisseriales</taxon>
        <taxon>Aquaspirillaceae</taxon>
        <taxon>Microvirgula</taxon>
    </lineage>
</organism>
<evidence type="ECO:0000313" key="1">
    <source>
        <dbReference type="EMBL" id="AVY94796.1"/>
    </source>
</evidence>
<accession>A0A2S0PBQ2</accession>
<reference evidence="1 2" key="1">
    <citation type="submission" date="2018-04" db="EMBL/GenBank/DDBJ databases">
        <title>Denitrifier Microvirgula.</title>
        <authorList>
            <person name="Anderson E."/>
            <person name="Jang J."/>
            <person name="Ishii S."/>
        </authorList>
    </citation>
    <scope>NUCLEOTIDE SEQUENCE [LARGE SCALE GENOMIC DNA]</scope>
    <source>
        <strain evidence="1 2">BE2.4</strain>
    </source>
</reference>
<dbReference type="RefSeq" id="WP_107889590.1">
    <property type="nucleotide sequence ID" value="NZ_CP028519.1"/>
</dbReference>
<proteinExistence type="predicted"/>
<name>A0A2S0PBQ2_9NEIS</name>
<dbReference type="AlphaFoldDB" id="A0A2S0PBQ2"/>
<gene>
    <name evidence="1" type="ORF">DAI18_12665</name>
</gene>